<organism evidence="1 2">
    <name type="scientific">Panagrellus redivivus</name>
    <name type="common">Microworm</name>
    <dbReference type="NCBI Taxonomy" id="6233"/>
    <lineage>
        <taxon>Eukaryota</taxon>
        <taxon>Metazoa</taxon>
        <taxon>Ecdysozoa</taxon>
        <taxon>Nematoda</taxon>
        <taxon>Chromadorea</taxon>
        <taxon>Rhabditida</taxon>
        <taxon>Tylenchina</taxon>
        <taxon>Panagrolaimomorpha</taxon>
        <taxon>Panagrolaimoidea</taxon>
        <taxon>Panagrolaimidae</taxon>
        <taxon>Panagrellus</taxon>
    </lineage>
</organism>
<reference evidence="2" key="2">
    <citation type="submission" date="2020-10" db="UniProtKB">
        <authorList>
            <consortium name="WormBaseParasite"/>
        </authorList>
    </citation>
    <scope>IDENTIFICATION</scope>
</reference>
<evidence type="ECO:0000313" key="1">
    <source>
        <dbReference type="Proteomes" id="UP000492821"/>
    </source>
</evidence>
<reference evidence="1" key="1">
    <citation type="journal article" date="2013" name="Genetics">
        <title>The draft genome and transcriptome of Panagrellus redivivus are shaped by the harsh demands of a free-living lifestyle.</title>
        <authorList>
            <person name="Srinivasan J."/>
            <person name="Dillman A.R."/>
            <person name="Macchietto M.G."/>
            <person name="Heikkinen L."/>
            <person name="Lakso M."/>
            <person name="Fracchia K.M."/>
            <person name="Antoshechkin I."/>
            <person name="Mortazavi A."/>
            <person name="Wong G."/>
            <person name="Sternberg P.W."/>
        </authorList>
    </citation>
    <scope>NUCLEOTIDE SEQUENCE [LARGE SCALE GENOMIC DNA]</scope>
    <source>
        <strain evidence="1">MT8872</strain>
    </source>
</reference>
<accession>A0A7E4ZUA8</accession>
<protein>
    <submittedName>
        <fullName evidence="2">Uncharacterized protein</fullName>
    </submittedName>
</protein>
<proteinExistence type="predicted"/>
<evidence type="ECO:0000313" key="2">
    <source>
        <dbReference type="WBParaSite" id="Pan_g17708.t1"/>
    </source>
</evidence>
<keyword evidence="1" id="KW-1185">Reference proteome</keyword>
<dbReference type="AlphaFoldDB" id="A0A7E4ZUA8"/>
<name>A0A7E4ZUA8_PANRE</name>
<dbReference type="Proteomes" id="UP000492821">
    <property type="component" value="Unassembled WGS sequence"/>
</dbReference>
<dbReference type="WBParaSite" id="Pan_g17708.t1">
    <property type="protein sequence ID" value="Pan_g17708.t1"/>
    <property type="gene ID" value="Pan_g17708"/>
</dbReference>
<dbReference type="PANTHER" id="PTHR34311">
    <property type="entry name" value="PROTEIN CBG21698-RELATED"/>
    <property type="match status" value="1"/>
</dbReference>
<sequence length="242" mass="26441">MDGGSVSGSVKASRRDALIISAFWGDSHEALSFGKAVSLIAGPSNGDSYNCDVPHLTAQQYNFNAALGLSTDLTWKNALVLDNAVFGLLNQSTDSYAKVCSARKDFYNSMGATYSDCTNALFLFTQLDPATNISQAVTYHSIMWNSLDFMCNGGLEIGIQSFSDIWAVFGTDAYKKCVADYFNSTVNSPQDYCNTAQTYAVCVQEAYISEAHIPQNSWFLCEITRHGYAQGCPNFRCQILTS</sequence>